<feature type="transmembrane region" description="Helical" evidence="1">
    <location>
        <begin position="41"/>
        <end position="60"/>
    </location>
</feature>
<keyword evidence="1" id="KW-0812">Transmembrane</keyword>
<dbReference type="InterPro" id="IPR014044">
    <property type="entry name" value="CAP_dom"/>
</dbReference>
<reference evidence="4" key="1">
    <citation type="submission" date="2017-02" db="UniProtKB">
        <authorList>
            <consortium name="WormBaseParasite"/>
        </authorList>
    </citation>
    <scope>IDENTIFICATION</scope>
</reference>
<keyword evidence="1" id="KW-1133">Transmembrane helix</keyword>
<dbReference type="Gene3D" id="3.40.33.10">
    <property type="entry name" value="CAP"/>
    <property type="match status" value="1"/>
</dbReference>
<dbReference type="SMART" id="SM00198">
    <property type="entry name" value="SCP"/>
    <property type="match status" value="1"/>
</dbReference>
<organism evidence="3 4">
    <name type="scientific">Strongyloides papillosus</name>
    <name type="common">Intestinal threadworm</name>
    <dbReference type="NCBI Taxonomy" id="174720"/>
    <lineage>
        <taxon>Eukaryota</taxon>
        <taxon>Metazoa</taxon>
        <taxon>Ecdysozoa</taxon>
        <taxon>Nematoda</taxon>
        <taxon>Chromadorea</taxon>
        <taxon>Rhabditida</taxon>
        <taxon>Tylenchina</taxon>
        <taxon>Panagrolaimomorpha</taxon>
        <taxon>Strongyloidoidea</taxon>
        <taxon>Strongyloididae</taxon>
        <taxon>Strongyloides</taxon>
    </lineage>
</organism>
<dbReference type="Proteomes" id="UP000046392">
    <property type="component" value="Unplaced"/>
</dbReference>
<dbReference type="AlphaFoldDB" id="A0A0N5BMB8"/>
<dbReference type="SUPFAM" id="SSF55797">
    <property type="entry name" value="PR-1-like"/>
    <property type="match status" value="1"/>
</dbReference>
<name>A0A0N5BMB8_STREA</name>
<evidence type="ECO:0000256" key="1">
    <source>
        <dbReference type="SAM" id="Phobius"/>
    </source>
</evidence>
<evidence type="ECO:0000259" key="2">
    <source>
        <dbReference type="SMART" id="SM00198"/>
    </source>
</evidence>
<evidence type="ECO:0000313" key="4">
    <source>
        <dbReference type="WBParaSite" id="SPAL_0000705900.1"/>
    </source>
</evidence>
<keyword evidence="3" id="KW-1185">Reference proteome</keyword>
<dbReference type="PRINTS" id="PR00837">
    <property type="entry name" value="V5TPXLIKE"/>
</dbReference>
<dbReference type="WBParaSite" id="SPAL_0000705900.1">
    <property type="protein sequence ID" value="SPAL_0000705900.1"/>
    <property type="gene ID" value="SPAL_0000705900"/>
</dbReference>
<dbReference type="Pfam" id="PF00188">
    <property type="entry name" value="CAP"/>
    <property type="match status" value="1"/>
</dbReference>
<evidence type="ECO:0000313" key="3">
    <source>
        <dbReference type="Proteomes" id="UP000046392"/>
    </source>
</evidence>
<dbReference type="STRING" id="174720.A0A0N5BMB8"/>
<dbReference type="PANTHER" id="PTHR10334">
    <property type="entry name" value="CYSTEINE-RICH SECRETORY PROTEIN-RELATED"/>
    <property type="match status" value="1"/>
</dbReference>
<keyword evidence="1" id="KW-0472">Membrane</keyword>
<sequence length="142" mass="16774">MIRDHINLIRGYHRVETLRENAELDRLAQEHANQMAKQKKLFYVSSTYYGILVWASYYPAASVMVSKWYDERSRYNFLLNSPKPGTQHLTQMLWKNTKSVGIGIARDCDFLYAALYFYPKGNIRGQYRTNVFNKRSNCFGRK</sequence>
<dbReference type="InterPro" id="IPR001283">
    <property type="entry name" value="CRISP-related"/>
</dbReference>
<protein>
    <submittedName>
        <fullName evidence="4">SCP domain-containing protein</fullName>
    </submittedName>
</protein>
<dbReference type="InterPro" id="IPR035940">
    <property type="entry name" value="CAP_sf"/>
</dbReference>
<feature type="domain" description="SCP" evidence="2">
    <location>
        <begin position="4"/>
        <end position="125"/>
    </location>
</feature>
<accession>A0A0N5BMB8</accession>
<proteinExistence type="predicted"/>